<feature type="signal peptide" evidence="5">
    <location>
        <begin position="1"/>
        <end position="26"/>
    </location>
</feature>
<dbReference type="SUPFAM" id="SSF52151">
    <property type="entry name" value="FabD/lysophospholipase-like"/>
    <property type="match status" value="1"/>
</dbReference>
<keyword evidence="2 4" id="KW-0442">Lipid degradation</keyword>
<evidence type="ECO:0000256" key="2">
    <source>
        <dbReference type="ARBA" id="ARBA00022963"/>
    </source>
</evidence>
<keyword evidence="1 4" id="KW-0378">Hydrolase</keyword>
<dbReference type="PROSITE" id="PS51635">
    <property type="entry name" value="PNPLA"/>
    <property type="match status" value="1"/>
</dbReference>
<dbReference type="InterPro" id="IPR002641">
    <property type="entry name" value="PNPLA_dom"/>
</dbReference>
<evidence type="ECO:0000256" key="4">
    <source>
        <dbReference type="PROSITE-ProRule" id="PRU01161"/>
    </source>
</evidence>
<feature type="active site" description="Proton acceptor" evidence="4">
    <location>
        <position position="245"/>
    </location>
</feature>
<evidence type="ECO:0000256" key="5">
    <source>
        <dbReference type="SAM" id="SignalP"/>
    </source>
</evidence>
<feature type="active site" description="Nucleophile" evidence="4">
    <location>
        <position position="102"/>
    </location>
</feature>
<gene>
    <name evidence="7" type="ORF">CH341_02995</name>
</gene>
<keyword evidence="8" id="KW-1185">Reference proteome</keyword>
<comment type="caution">
    <text evidence="7">The sequence shown here is derived from an EMBL/GenBank/DDBJ whole genome shotgun (WGS) entry which is preliminary data.</text>
</comment>
<dbReference type="GO" id="GO:0016787">
    <property type="term" value="F:hydrolase activity"/>
    <property type="evidence" value="ECO:0007669"/>
    <property type="project" value="UniProtKB-UniRule"/>
</dbReference>
<proteinExistence type="predicted"/>
<evidence type="ECO:0000256" key="1">
    <source>
        <dbReference type="ARBA" id="ARBA00022801"/>
    </source>
</evidence>
<dbReference type="EMBL" id="NPEX01000011">
    <property type="protein sequence ID" value="RAI45625.1"/>
    <property type="molecule type" value="Genomic_DNA"/>
</dbReference>
<evidence type="ECO:0000313" key="7">
    <source>
        <dbReference type="EMBL" id="RAI45625.1"/>
    </source>
</evidence>
<organism evidence="7 8">
    <name type="scientific">Rhodoplanes roseus</name>
    <dbReference type="NCBI Taxonomy" id="29409"/>
    <lineage>
        <taxon>Bacteria</taxon>
        <taxon>Pseudomonadati</taxon>
        <taxon>Pseudomonadota</taxon>
        <taxon>Alphaproteobacteria</taxon>
        <taxon>Hyphomicrobiales</taxon>
        <taxon>Nitrobacteraceae</taxon>
        <taxon>Rhodoplanes</taxon>
    </lineage>
</organism>
<accession>A0A327L6E0</accession>
<keyword evidence="5" id="KW-0732">Signal</keyword>
<feature type="short sequence motif" description="GXGXXG" evidence="4">
    <location>
        <begin position="71"/>
        <end position="76"/>
    </location>
</feature>
<comment type="caution">
    <text evidence="4">Lacks conserved residue(s) required for the propagation of feature annotation.</text>
</comment>
<evidence type="ECO:0000256" key="3">
    <source>
        <dbReference type="ARBA" id="ARBA00023098"/>
    </source>
</evidence>
<dbReference type="InterPro" id="IPR016035">
    <property type="entry name" value="Acyl_Trfase/lysoPLipase"/>
</dbReference>
<feature type="domain" description="PNPLA" evidence="6">
    <location>
        <begin position="67"/>
        <end position="259"/>
    </location>
</feature>
<sequence>MLRTGAMRGAAVAVALLGAACSTVRAPYSQIDHARARIPDMPGVRVWADDPDQPMLRLNTTAPLTMLTLSGGGAEGAYGAGFLSGWTDSGRRPRFTIVTGTSVGALMAPFAFLGPDYDPALKQIYVEGQMENLLRVDGINGLIGSSVFKAEPLKRLIDHYADQALIDAVAAERRKGRFLFVVTTNVDAQRAVVWDLTAVAASPSPNRYTLFRSILMASCAMPGIFPPSLIEVEADGRRFAEMHVDGSVTSNVLAVPEALLLSVLPKVGPTPPRLYVIVNGKLEPDFDVVADHTLSIVARSFWTTVKANTRNTLIATYEFTRRNGWEFRATAIERDHPIATASFNFEPAYMRGLYDYGYERGRSGRGWQAALPRASITARN</sequence>
<name>A0A327L6E0_9BRAD</name>
<protein>
    <recommendedName>
        <fullName evidence="6">PNPLA domain-containing protein</fullName>
    </recommendedName>
</protein>
<dbReference type="Gene3D" id="3.40.1090.10">
    <property type="entry name" value="Cytosolic phospholipase A2 catalytic domain"/>
    <property type="match status" value="1"/>
</dbReference>
<evidence type="ECO:0000259" key="6">
    <source>
        <dbReference type="PROSITE" id="PS51635"/>
    </source>
</evidence>
<dbReference type="GO" id="GO:0016042">
    <property type="term" value="P:lipid catabolic process"/>
    <property type="evidence" value="ECO:0007669"/>
    <property type="project" value="UniProtKB-UniRule"/>
</dbReference>
<dbReference type="PANTHER" id="PTHR14226:SF74">
    <property type="entry name" value="BLR4684 PROTEIN"/>
    <property type="match status" value="1"/>
</dbReference>
<feature type="chain" id="PRO_5016399946" description="PNPLA domain-containing protein" evidence="5">
    <location>
        <begin position="27"/>
        <end position="380"/>
    </location>
</feature>
<feature type="short sequence motif" description="GXSXG" evidence="4">
    <location>
        <begin position="100"/>
        <end position="104"/>
    </location>
</feature>
<keyword evidence="3 4" id="KW-0443">Lipid metabolism</keyword>
<dbReference type="Pfam" id="PF01734">
    <property type="entry name" value="Patatin"/>
    <property type="match status" value="1"/>
</dbReference>
<evidence type="ECO:0000313" key="8">
    <source>
        <dbReference type="Proteomes" id="UP000249130"/>
    </source>
</evidence>
<dbReference type="PROSITE" id="PS51257">
    <property type="entry name" value="PROKAR_LIPOPROTEIN"/>
    <property type="match status" value="1"/>
</dbReference>
<dbReference type="PANTHER" id="PTHR14226">
    <property type="entry name" value="NEUROPATHY TARGET ESTERASE/SWISS CHEESE D.MELANOGASTER"/>
    <property type="match status" value="1"/>
</dbReference>
<reference evidence="7 8" key="1">
    <citation type="submission" date="2017-07" db="EMBL/GenBank/DDBJ databases">
        <title>Draft Genome Sequences of Select Purple Nonsulfur Bacteria.</title>
        <authorList>
            <person name="Lasarre B."/>
            <person name="Mckinlay J.B."/>
        </authorList>
    </citation>
    <scope>NUCLEOTIDE SEQUENCE [LARGE SCALE GENOMIC DNA]</scope>
    <source>
        <strain evidence="7 8">DSM 5909</strain>
    </source>
</reference>
<dbReference type="Proteomes" id="UP000249130">
    <property type="component" value="Unassembled WGS sequence"/>
</dbReference>
<dbReference type="InterPro" id="IPR050301">
    <property type="entry name" value="NTE"/>
</dbReference>
<dbReference type="AlphaFoldDB" id="A0A327L6E0"/>